<dbReference type="InterPro" id="IPR023385">
    <property type="entry name" value="YopX-like_C"/>
</dbReference>
<protein>
    <submittedName>
        <fullName evidence="2">YopX protein</fullName>
    </submittedName>
</protein>
<reference evidence="2" key="1">
    <citation type="journal article" date="2021" name="Proc. Natl. Acad. Sci. U.S.A.">
        <title>A Catalog of Tens of Thousands of Viruses from Human Metagenomes Reveals Hidden Associations with Chronic Diseases.</title>
        <authorList>
            <person name="Tisza M.J."/>
            <person name="Buck C.B."/>
        </authorList>
    </citation>
    <scope>NUCLEOTIDE SEQUENCE</scope>
    <source>
        <strain evidence="2">CtW0z17</strain>
    </source>
</reference>
<dbReference type="EMBL" id="BK016161">
    <property type="protein sequence ID" value="DAF99205.1"/>
    <property type="molecule type" value="Genomic_DNA"/>
</dbReference>
<feature type="domain" description="YopX protein" evidence="1">
    <location>
        <begin position="35"/>
        <end position="162"/>
    </location>
</feature>
<proteinExistence type="predicted"/>
<evidence type="ECO:0000259" key="1">
    <source>
        <dbReference type="Pfam" id="PF09643"/>
    </source>
</evidence>
<accession>A0A8S5UXJ6</accession>
<name>A0A8S5UXJ6_9CAUD</name>
<dbReference type="Pfam" id="PF09643">
    <property type="entry name" value="YopX"/>
    <property type="match status" value="1"/>
</dbReference>
<dbReference type="InterPro" id="IPR019096">
    <property type="entry name" value="YopX_protein"/>
</dbReference>
<dbReference type="Gene3D" id="2.30.30.290">
    <property type="entry name" value="YopX-like domains"/>
    <property type="match status" value="1"/>
</dbReference>
<organism evidence="2">
    <name type="scientific">Podoviridae sp. ctW0z17</name>
    <dbReference type="NCBI Taxonomy" id="2825254"/>
    <lineage>
        <taxon>Viruses</taxon>
        <taxon>Duplodnaviria</taxon>
        <taxon>Heunggongvirae</taxon>
        <taxon>Uroviricota</taxon>
        <taxon>Caudoviricetes</taxon>
    </lineage>
</organism>
<dbReference type="SUPFAM" id="SSF159006">
    <property type="entry name" value="YopX-like"/>
    <property type="match status" value="1"/>
</dbReference>
<evidence type="ECO:0000313" key="2">
    <source>
        <dbReference type="EMBL" id="DAF99205.1"/>
    </source>
</evidence>
<sequence>MIVLLICIALVTVVAKEQLRNGLKVRCWTMREILFRGKDSITKSWVYGALVQQQDDPLKEKAFIISYSNYQFGDFSEAVMHEVDPETVGQCTGFGDKNGNKIFEGDIVCMDDWIPPCMQVAYAQGAFYLAEIEKPVKYYGDIYYLNHGGNPCAKVIGNIYDDLSY</sequence>